<feature type="compositionally biased region" description="Polar residues" evidence="1">
    <location>
        <begin position="48"/>
        <end position="61"/>
    </location>
</feature>
<gene>
    <name evidence="2" type="ORF">E2C01_097753</name>
</gene>
<keyword evidence="3" id="KW-1185">Reference proteome</keyword>
<proteinExistence type="predicted"/>
<evidence type="ECO:0000256" key="1">
    <source>
        <dbReference type="SAM" id="MobiDB-lite"/>
    </source>
</evidence>
<feature type="compositionally biased region" description="Low complexity" evidence="1">
    <location>
        <begin position="62"/>
        <end position="75"/>
    </location>
</feature>
<evidence type="ECO:0000313" key="3">
    <source>
        <dbReference type="Proteomes" id="UP000324222"/>
    </source>
</evidence>
<name>A0A5B7KAV4_PORTR</name>
<dbReference type="EMBL" id="VSRR010130294">
    <property type="protein sequence ID" value="MPD02189.1"/>
    <property type="molecule type" value="Genomic_DNA"/>
</dbReference>
<accession>A0A5B7KAV4</accession>
<feature type="region of interest" description="Disordered" evidence="1">
    <location>
        <begin position="1"/>
        <end position="90"/>
    </location>
</feature>
<dbReference type="Proteomes" id="UP000324222">
    <property type="component" value="Unassembled WGS sequence"/>
</dbReference>
<evidence type="ECO:0000313" key="2">
    <source>
        <dbReference type="EMBL" id="MPD02189.1"/>
    </source>
</evidence>
<feature type="compositionally biased region" description="Basic residues" evidence="1">
    <location>
        <begin position="38"/>
        <end position="47"/>
    </location>
</feature>
<protein>
    <submittedName>
        <fullName evidence="2">Uncharacterized protein</fullName>
    </submittedName>
</protein>
<organism evidence="2 3">
    <name type="scientific">Portunus trituberculatus</name>
    <name type="common">Swimming crab</name>
    <name type="synonym">Neptunus trituberculatus</name>
    <dbReference type="NCBI Taxonomy" id="210409"/>
    <lineage>
        <taxon>Eukaryota</taxon>
        <taxon>Metazoa</taxon>
        <taxon>Ecdysozoa</taxon>
        <taxon>Arthropoda</taxon>
        <taxon>Crustacea</taxon>
        <taxon>Multicrustacea</taxon>
        <taxon>Malacostraca</taxon>
        <taxon>Eumalacostraca</taxon>
        <taxon>Eucarida</taxon>
        <taxon>Decapoda</taxon>
        <taxon>Pleocyemata</taxon>
        <taxon>Brachyura</taxon>
        <taxon>Eubrachyura</taxon>
        <taxon>Portunoidea</taxon>
        <taxon>Portunidae</taxon>
        <taxon>Portuninae</taxon>
        <taxon>Portunus</taxon>
    </lineage>
</organism>
<reference evidence="2 3" key="1">
    <citation type="submission" date="2019-05" db="EMBL/GenBank/DDBJ databases">
        <title>Another draft genome of Portunus trituberculatus and its Hox gene families provides insights of decapod evolution.</title>
        <authorList>
            <person name="Jeong J.-H."/>
            <person name="Song I."/>
            <person name="Kim S."/>
            <person name="Choi T."/>
            <person name="Kim D."/>
            <person name="Ryu S."/>
            <person name="Kim W."/>
        </authorList>
    </citation>
    <scope>NUCLEOTIDE SEQUENCE [LARGE SCALE GENOMIC DNA]</scope>
    <source>
        <tissue evidence="2">Muscle</tissue>
    </source>
</reference>
<comment type="caution">
    <text evidence="2">The sequence shown here is derived from an EMBL/GenBank/DDBJ whole genome shotgun (WGS) entry which is preliminary data.</text>
</comment>
<sequence>MRRPEPIFFFLTRTNKSALLPSSPERQNTTKNQNSYERKRKKCKASHHSNTNPSPDRQVTQADRAASRHSPPAAAVPTARHHHALSYGRPPDVTLSLTLLVNPQGSQEKQE</sequence>
<feature type="compositionally biased region" description="Polar residues" evidence="1">
    <location>
        <begin position="24"/>
        <end position="35"/>
    </location>
</feature>
<dbReference type="AlphaFoldDB" id="A0A5B7KAV4"/>